<evidence type="ECO:0000256" key="1">
    <source>
        <dbReference type="ARBA" id="ARBA00022771"/>
    </source>
</evidence>
<dbReference type="InterPro" id="IPR036875">
    <property type="entry name" value="Znf_CCHC_sf"/>
</dbReference>
<evidence type="ECO:0000259" key="6">
    <source>
        <dbReference type="PROSITE" id="PS50158"/>
    </source>
</evidence>
<dbReference type="GO" id="GO:0019899">
    <property type="term" value="F:enzyme binding"/>
    <property type="evidence" value="ECO:0007669"/>
    <property type="project" value="UniProtKB-ARBA"/>
</dbReference>
<feature type="region of interest" description="Disordered" evidence="4">
    <location>
        <begin position="1"/>
        <end position="61"/>
    </location>
</feature>
<dbReference type="SMART" id="SM00343">
    <property type="entry name" value="ZnF_C2HC"/>
    <property type="match status" value="4"/>
</dbReference>
<feature type="domain" description="CCHC-type" evidence="6">
    <location>
        <begin position="203"/>
        <end position="219"/>
    </location>
</feature>
<dbReference type="Proteomes" id="UP000050741">
    <property type="component" value="Unassembled WGS sequence"/>
</dbReference>
<dbReference type="Pfam" id="PF13920">
    <property type="entry name" value="zf-C3HC4_3"/>
    <property type="match status" value="1"/>
</dbReference>
<dbReference type="AlphaFoldDB" id="A0A183CIL2"/>
<evidence type="ECO:0000256" key="3">
    <source>
        <dbReference type="PROSITE-ProRule" id="PRU00047"/>
    </source>
</evidence>
<dbReference type="SUPFAM" id="SSF57850">
    <property type="entry name" value="RING/U-box"/>
    <property type="match status" value="1"/>
</dbReference>
<keyword evidence="1 3" id="KW-0863">Zinc-finger</keyword>
<feature type="domain" description="CCHC-type" evidence="6">
    <location>
        <begin position="93"/>
        <end position="106"/>
    </location>
</feature>
<reference evidence="7" key="1">
    <citation type="submission" date="2014-05" db="EMBL/GenBank/DDBJ databases">
        <title>The genome and life-stage specific transcriptomes of Globodera pallida elucidate key aspects of plant parasitism by a cyst nematode.</title>
        <authorList>
            <person name="Cotton J.A."/>
            <person name="Lilley C.J."/>
            <person name="Jones L.M."/>
            <person name="Kikuchi T."/>
            <person name="Reid A.J."/>
            <person name="Thorpe P."/>
            <person name="Tsai I.J."/>
            <person name="Beasley H."/>
            <person name="Blok V."/>
            <person name="Cock P.J.A."/>
            <person name="Van den Akker S.E."/>
            <person name="Holroyd N."/>
            <person name="Hunt M."/>
            <person name="Mantelin S."/>
            <person name="Naghra H."/>
            <person name="Pain A."/>
            <person name="Palomares-Rius J.E."/>
            <person name="Zarowiecki M."/>
            <person name="Berriman M."/>
            <person name="Jones J.T."/>
            <person name="Urwin P.E."/>
        </authorList>
    </citation>
    <scope>NUCLEOTIDE SEQUENCE [LARGE SCALE GENOMIC DNA]</scope>
    <source>
        <strain evidence="7">Lindley</strain>
    </source>
</reference>
<evidence type="ECO:0000313" key="7">
    <source>
        <dbReference type="Proteomes" id="UP000050741"/>
    </source>
</evidence>
<reference evidence="8" key="2">
    <citation type="submission" date="2016-06" db="UniProtKB">
        <authorList>
            <consortium name="WormBaseParasite"/>
        </authorList>
    </citation>
    <scope>IDENTIFICATION</scope>
</reference>
<dbReference type="PROSITE" id="PS50158">
    <property type="entry name" value="ZF_CCHC"/>
    <property type="match status" value="3"/>
</dbReference>
<dbReference type="InterPro" id="IPR013083">
    <property type="entry name" value="Znf_RING/FYVE/PHD"/>
</dbReference>
<feature type="domain" description="RING-type" evidence="5">
    <location>
        <begin position="428"/>
        <end position="464"/>
    </location>
</feature>
<name>A0A183CIL2_GLOPA</name>
<accession>A0A183CIL2</accession>
<sequence length="478" mass="53029">MDKESEGAPTNGKSGGDGCVRSIQEDATAVSETNTDVAGAAATKEKVNIRGDGPKRGSTNSCGGVGVPLSDLIKNKAPLPKPVPQYGGRFETCWACGGAGHKARDCSRGGGVFPRCFNCGRRANHMAAQCPYRHPRTIGTSGGCWNCGDGSHRANKCDKALWCLTHEEWHNNCGDELQARHRRLFMREDAGHQERQRGQNNRRRCWTCGDEGHLWRQCPGRDSRGNAHVEAFQEPLITNTKQMNDDSSPHIVGVKEWSMCKQSIKELLAPNFTTYYVLNFYHKMEMPEFGLSALSPKELFWHEIEGNVSARHSDNVLVHQWTGTEDAQFWPGLMCGMDKPVVITLECAEEEAQIKIMFSCGTKHSAFIFNLCPFKQDAYLVFFVPYQKFRDGHLSLLSPLHFLLEFIGRMRSSTAIGGHQQPDDVNACCVCQSVTEVVFLPCGHSSFCLKCSKKAKDPRCPVCRLNTPNKPKVGSVVT</sequence>
<feature type="domain" description="CCHC-type" evidence="6">
    <location>
        <begin position="144"/>
        <end position="159"/>
    </location>
</feature>
<dbReference type="SUPFAM" id="SSF57756">
    <property type="entry name" value="Retrovirus zinc finger-like domains"/>
    <property type="match status" value="2"/>
</dbReference>
<proteinExistence type="predicted"/>
<dbReference type="InterPro" id="IPR001841">
    <property type="entry name" value="Znf_RING"/>
</dbReference>
<keyword evidence="7" id="KW-1185">Reference proteome</keyword>
<evidence type="ECO:0000313" key="8">
    <source>
        <dbReference type="WBParaSite" id="GPLIN_001271800"/>
    </source>
</evidence>
<evidence type="ECO:0000259" key="5">
    <source>
        <dbReference type="PROSITE" id="PS50089"/>
    </source>
</evidence>
<dbReference type="Pfam" id="PF00098">
    <property type="entry name" value="zf-CCHC"/>
    <property type="match status" value="2"/>
</dbReference>
<dbReference type="InterPro" id="IPR001878">
    <property type="entry name" value="Znf_CCHC"/>
</dbReference>
<dbReference type="WBParaSite" id="GPLIN_001271800">
    <property type="protein sequence ID" value="GPLIN_001271800"/>
    <property type="gene ID" value="GPLIN_001271800"/>
</dbReference>
<keyword evidence="2" id="KW-0862">Zinc</keyword>
<dbReference type="SMART" id="SM00184">
    <property type="entry name" value="RING"/>
    <property type="match status" value="1"/>
</dbReference>
<dbReference type="Gene3D" id="4.10.60.10">
    <property type="entry name" value="Zinc finger, CCHC-type"/>
    <property type="match status" value="1"/>
</dbReference>
<feature type="compositionally biased region" description="Basic and acidic residues" evidence="4">
    <location>
        <begin position="43"/>
        <end position="55"/>
    </location>
</feature>
<keyword evidence="1 3" id="KW-0479">Metal-binding</keyword>
<evidence type="ECO:0000256" key="4">
    <source>
        <dbReference type="SAM" id="MobiDB-lite"/>
    </source>
</evidence>
<protein>
    <submittedName>
        <fullName evidence="8">CCHC-type domain-containing protein</fullName>
    </submittedName>
</protein>
<dbReference type="GO" id="GO:0008270">
    <property type="term" value="F:zinc ion binding"/>
    <property type="evidence" value="ECO:0007669"/>
    <property type="project" value="UniProtKB-KW"/>
</dbReference>
<dbReference type="GO" id="GO:0003676">
    <property type="term" value="F:nucleic acid binding"/>
    <property type="evidence" value="ECO:0007669"/>
    <property type="project" value="InterPro"/>
</dbReference>
<dbReference type="Gene3D" id="3.30.40.10">
    <property type="entry name" value="Zinc/RING finger domain, C3HC4 (zinc finger)"/>
    <property type="match status" value="1"/>
</dbReference>
<evidence type="ECO:0000256" key="2">
    <source>
        <dbReference type="ARBA" id="ARBA00022833"/>
    </source>
</evidence>
<dbReference type="PROSITE" id="PS50089">
    <property type="entry name" value="ZF_RING_2"/>
    <property type="match status" value="1"/>
</dbReference>
<organism evidence="7 8">
    <name type="scientific">Globodera pallida</name>
    <name type="common">Potato cyst nematode worm</name>
    <name type="synonym">Heterodera pallida</name>
    <dbReference type="NCBI Taxonomy" id="36090"/>
    <lineage>
        <taxon>Eukaryota</taxon>
        <taxon>Metazoa</taxon>
        <taxon>Ecdysozoa</taxon>
        <taxon>Nematoda</taxon>
        <taxon>Chromadorea</taxon>
        <taxon>Rhabditida</taxon>
        <taxon>Tylenchina</taxon>
        <taxon>Tylenchomorpha</taxon>
        <taxon>Tylenchoidea</taxon>
        <taxon>Heteroderidae</taxon>
        <taxon>Heteroderinae</taxon>
        <taxon>Globodera</taxon>
    </lineage>
</organism>